<comment type="similarity">
    <text evidence="1">Belongs to the 4-hydroxybenzoyl-CoA thioesterase family.</text>
</comment>
<dbReference type="AlphaFoldDB" id="A0A9Q2P694"/>
<accession>A0A9Q2P694</accession>
<dbReference type="InterPro" id="IPR029069">
    <property type="entry name" value="HotDog_dom_sf"/>
</dbReference>
<organism evidence="3 5">
    <name type="scientific">Marivita cryptomonadis</name>
    <dbReference type="NCBI Taxonomy" id="505252"/>
    <lineage>
        <taxon>Bacteria</taxon>
        <taxon>Pseudomonadati</taxon>
        <taxon>Pseudomonadota</taxon>
        <taxon>Alphaproteobacteria</taxon>
        <taxon>Rhodobacterales</taxon>
        <taxon>Roseobacteraceae</taxon>
        <taxon>Marivita</taxon>
    </lineage>
</organism>
<evidence type="ECO:0000313" key="4">
    <source>
        <dbReference type="EMBL" id="MBM2415401.1"/>
    </source>
</evidence>
<name>A0A9Q2P694_9RHOB</name>
<gene>
    <name evidence="3" type="ORF">JQX41_00320</name>
    <name evidence="4" type="ORF">JQX48_00320</name>
</gene>
<evidence type="ECO:0000256" key="1">
    <source>
        <dbReference type="ARBA" id="ARBA00005953"/>
    </source>
</evidence>
<dbReference type="EMBL" id="JAFBXF010000001">
    <property type="protein sequence ID" value="MBM2415401.1"/>
    <property type="molecule type" value="Genomic_DNA"/>
</dbReference>
<dbReference type="OrthoDB" id="9799036at2"/>
<reference evidence="3 6" key="1">
    <citation type="submission" date="2021-01" db="EMBL/GenBank/DDBJ databases">
        <title>Diatom-associated Roseobacters Show Island Model of Population Structure.</title>
        <authorList>
            <person name="Qu L."/>
            <person name="Feng X."/>
            <person name="Chen Y."/>
            <person name="Li L."/>
            <person name="Wang X."/>
            <person name="Hu Z."/>
            <person name="Wang H."/>
            <person name="Luo H."/>
        </authorList>
    </citation>
    <scope>NUCLEOTIDE SEQUENCE</scope>
    <source>
        <strain evidence="4 6">CC28-63</strain>
        <strain evidence="3">CC28-69</strain>
    </source>
</reference>
<dbReference type="RefSeq" id="WP_085628455.1">
    <property type="nucleotide sequence ID" value="NZ_JAFBWU010000001.1"/>
</dbReference>
<proteinExistence type="inferred from homology"/>
<protein>
    <submittedName>
        <fullName evidence="3">Acyl-CoA thioesterase</fullName>
    </submittedName>
</protein>
<evidence type="ECO:0000313" key="6">
    <source>
        <dbReference type="Proteomes" id="UP000809440"/>
    </source>
</evidence>
<dbReference type="GO" id="GO:0047617">
    <property type="term" value="F:fatty acyl-CoA hydrolase activity"/>
    <property type="evidence" value="ECO:0007669"/>
    <property type="project" value="TreeGrafter"/>
</dbReference>
<dbReference type="GeneID" id="62640198"/>
<dbReference type="CDD" id="cd00586">
    <property type="entry name" value="4HBT"/>
    <property type="match status" value="1"/>
</dbReference>
<dbReference type="Gene3D" id="3.10.129.10">
    <property type="entry name" value="Hotdog Thioesterase"/>
    <property type="match status" value="1"/>
</dbReference>
<evidence type="ECO:0000313" key="3">
    <source>
        <dbReference type="EMBL" id="MBM2410734.1"/>
    </source>
</evidence>
<dbReference type="PANTHER" id="PTHR31793:SF27">
    <property type="entry name" value="NOVEL THIOESTERASE SUPERFAMILY DOMAIN AND SAPOSIN A-TYPE DOMAIN CONTAINING PROTEIN (0610012H03RIK)"/>
    <property type="match status" value="1"/>
</dbReference>
<comment type="caution">
    <text evidence="3">The sequence shown here is derived from an EMBL/GenBank/DDBJ whole genome shotgun (WGS) entry which is preliminary data.</text>
</comment>
<evidence type="ECO:0000256" key="2">
    <source>
        <dbReference type="ARBA" id="ARBA00022801"/>
    </source>
</evidence>
<keyword evidence="2" id="KW-0378">Hydrolase</keyword>
<dbReference type="EMBL" id="JAFBXE010000001">
    <property type="protein sequence ID" value="MBM2410734.1"/>
    <property type="molecule type" value="Genomic_DNA"/>
</dbReference>
<dbReference type="PANTHER" id="PTHR31793">
    <property type="entry name" value="4-HYDROXYBENZOYL-COA THIOESTERASE FAMILY MEMBER"/>
    <property type="match status" value="1"/>
</dbReference>
<dbReference type="Pfam" id="PF13279">
    <property type="entry name" value="4HBT_2"/>
    <property type="match status" value="1"/>
</dbReference>
<evidence type="ECO:0000313" key="5">
    <source>
        <dbReference type="Proteomes" id="UP000755667"/>
    </source>
</evidence>
<sequence length="143" mass="15879">MPRTPPGTRANYCAFRTLPTRWQDNDEYGHLNNATYYALFDTAVSLWQMEKGTEIRGPNATKFLVVESGCRYHAELSFPDMLTAGIRVAHIGTSSFRYEIALFGNDEDTAGAEGFFTQVYVDSDGRPAPLSNTVLAILTSIKT</sequence>
<dbReference type="Proteomes" id="UP000809440">
    <property type="component" value="Unassembled WGS sequence"/>
</dbReference>
<dbReference type="SUPFAM" id="SSF54637">
    <property type="entry name" value="Thioesterase/thiol ester dehydrase-isomerase"/>
    <property type="match status" value="1"/>
</dbReference>
<dbReference type="Proteomes" id="UP000755667">
    <property type="component" value="Unassembled WGS sequence"/>
</dbReference>
<keyword evidence="6" id="KW-1185">Reference proteome</keyword>
<dbReference type="InterPro" id="IPR050563">
    <property type="entry name" value="4-hydroxybenzoyl-CoA_TE"/>
</dbReference>